<reference evidence="2" key="1">
    <citation type="submission" date="2020-06" db="EMBL/GenBank/DDBJ databases">
        <title>Whole Genome Sequence of Bradyrhizobium sp. Strain 1S1.</title>
        <authorList>
            <person name="Bromfield E.S.P."/>
            <person name="Cloutier S."/>
        </authorList>
    </citation>
    <scope>NUCLEOTIDE SEQUENCE [LARGE SCALE GENOMIC DNA]</scope>
    <source>
        <strain evidence="2">1S1</strain>
    </source>
</reference>
<sequence length="166" mass="18148">MTTRRDLFKVGAAAAAAVALPSSGPVVAGELVEPAVAVAPATPYATYPWRWWISLDGESFIEEFDTEAEAIKAAKGYGEKAIVAECQQQDFSLHVYGSDVIEMLYQNNEEDIGDGEFFDCTKEQSDELGQVVTAAIEAWAAKHKLNLTAWTFGQTRNRTEIPEEVA</sequence>
<comment type="caution">
    <text evidence="2">The sequence shown here is derived from an EMBL/GenBank/DDBJ whole genome shotgun (WGS) entry which is preliminary data.</text>
</comment>
<dbReference type="EMBL" id="JAAOLE020000001">
    <property type="protein sequence ID" value="NVI46491.1"/>
    <property type="molecule type" value="Genomic_DNA"/>
</dbReference>
<name>A0A973W2S6_9BRAD</name>
<gene>
    <name evidence="2" type="ORF">HAP48_026735</name>
</gene>
<proteinExistence type="predicted"/>
<protein>
    <submittedName>
        <fullName evidence="2">Twin-arginine translocation signal domain-containing protein</fullName>
    </submittedName>
</protein>
<evidence type="ECO:0000313" key="2">
    <source>
        <dbReference type="EMBL" id="NVI46491.1"/>
    </source>
</evidence>
<keyword evidence="1" id="KW-0732">Signal</keyword>
<dbReference type="PROSITE" id="PS51318">
    <property type="entry name" value="TAT"/>
    <property type="match status" value="1"/>
</dbReference>
<dbReference type="AlphaFoldDB" id="A0A973W2S6"/>
<dbReference type="RefSeq" id="WP_166205810.1">
    <property type="nucleotide sequence ID" value="NZ_CP088285.1"/>
</dbReference>
<accession>A0A973W2S6</accession>
<feature type="signal peptide" evidence="1">
    <location>
        <begin position="1"/>
        <end position="28"/>
    </location>
</feature>
<organism evidence="2">
    <name type="scientific">Bradyrhizobium septentrionale</name>
    <dbReference type="NCBI Taxonomy" id="1404411"/>
    <lineage>
        <taxon>Bacteria</taxon>
        <taxon>Pseudomonadati</taxon>
        <taxon>Pseudomonadota</taxon>
        <taxon>Alphaproteobacteria</taxon>
        <taxon>Hyphomicrobiales</taxon>
        <taxon>Nitrobacteraceae</taxon>
        <taxon>Bradyrhizobium</taxon>
    </lineage>
</organism>
<feature type="chain" id="PRO_5037997937" evidence="1">
    <location>
        <begin position="29"/>
        <end position="166"/>
    </location>
</feature>
<dbReference type="InterPro" id="IPR006311">
    <property type="entry name" value="TAT_signal"/>
</dbReference>
<evidence type="ECO:0000256" key="1">
    <source>
        <dbReference type="SAM" id="SignalP"/>
    </source>
</evidence>